<proteinExistence type="predicted"/>
<gene>
    <name evidence="2" type="ORF">HPB48_003442</name>
</gene>
<dbReference type="EMBL" id="JABSTR010000005">
    <property type="protein sequence ID" value="KAH9372235.1"/>
    <property type="molecule type" value="Genomic_DNA"/>
</dbReference>
<name>A0A9J6GAP8_HAELO</name>
<evidence type="ECO:0000313" key="3">
    <source>
        <dbReference type="Proteomes" id="UP000821853"/>
    </source>
</evidence>
<keyword evidence="3" id="KW-1185">Reference proteome</keyword>
<protein>
    <submittedName>
        <fullName evidence="2">Uncharacterized protein</fullName>
    </submittedName>
</protein>
<dbReference type="AlphaFoldDB" id="A0A9J6GAP8"/>
<dbReference type="VEuPathDB" id="VectorBase:HLOH_048864"/>
<organism evidence="2 3">
    <name type="scientific">Haemaphysalis longicornis</name>
    <name type="common">Bush tick</name>
    <dbReference type="NCBI Taxonomy" id="44386"/>
    <lineage>
        <taxon>Eukaryota</taxon>
        <taxon>Metazoa</taxon>
        <taxon>Ecdysozoa</taxon>
        <taxon>Arthropoda</taxon>
        <taxon>Chelicerata</taxon>
        <taxon>Arachnida</taxon>
        <taxon>Acari</taxon>
        <taxon>Parasitiformes</taxon>
        <taxon>Ixodida</taxon>
        <taxon>Ixodoidea</taxon>
        <taxon>Ixodidae</taxon>
        <taxon>Haemaphysalinae</taxon>
        <taxon>Haemaphysalis</taxon>
    </lineage>
</organism>
<evidence type="ECO:0000313" key="2">
    <source>
        <dbReference type="EMBL" id="KAH9372235.1"/>
    </source>
</evidence>
<accession>A0A9J6GAP8</accession>
<reference evidence="2 3" key="1">
    <citation type="journal article" date="2020" name="Cell">
        <title>Large-Scale Comparative Analyses of Tick Genomes Elucidate Their Genetic Diversity and Vector Capacities.</title>
        <authorList>
            <consortium name="Tick Genome and Microbiome Consortium (TIGMIC)"/>
            <person name="Jia N."/>
            <person name="Wang J."/>
            <person name="Shi W."/>
            <person name="Du L."/>
            <person name="Sun Y."/>
            <person name="Zhan W."/>
            <person name="Jiang J.F."/>
            <person name="Wang Q."/>
            <person name="Zhang B."/>
            <person name="Ji P."/>
            <person name="Bell-Sakyi L."/>
            <person name="Cui X.M."/>
            <person name="Yuan T.T."/>
            <person name="Jiang B.G."/>
            <person name="Yang W.F."/>
            <person name="Lam T.T."/>
            <person name="Chang Q.C."/>
            <person name="Ding S.J."/>
            <person name="Wang X.J."/>
            <person name="Zhu J.G."/>
            <person name="Ruan X.D."/>
            <person name="Zhao L."/>
            <person name="Wei J.T."/>
            <person name="Ye R.Z."/>
            <person name="Que T.C."/>
            <person name="Du C.H."/>
            <person name="Zhou Y.H."/>
            <person name="Cheng J.X."/>
            <person name="Dai P.F."/>
            <person name="Guo W.B."/>
            <person name="Han X.H."/>
            <person name="Huang E.J."/>
            <person name="Li L.F."/>
            <person name="Wei W."/>
            <person name="Gao Y.C."/>
            <person name="Liu J.Z."/>
            <person name="Shao H.Z."/>
            <person name="Wang X."/>
            <person name="Wang C.C."/>
            <person name="Yang T.C."/>
            <person name="Huo Q.B."/>
            <person name="Li W."/>
            <person name="Chen H.Y."/>
            <person name="Chen S.E."/>
            <person name="Zhou L.G."/>
            <person name="Ni X.B."/>
            <person name="Tian J.H."/>
            <person name="Sheng Y."/>
            <person name="Liu T."/>
            <person name="Pan Y.S."/>
            <person name="Xia L.Y."/>
            <person name="Li J."/>
            <person name="Zhao F."/>
            <person name="Cao W.C."/>
        </authorList>
    </citation>
    <scope>NUCLEOTIDE SEQUENCE [LARGE SCALE GENOMIC DNA]</scope>
    <source>
        <strain evidence="2">HaeL-2018</strain>
    </source>
</reference>
<dbReference type="Proteomes" id="UP000821853">
    <property type="component" value="Chromosome 3"/>
</dbReference>
<comment type="caution">
    <text evidence="2">The sequence shown here is derived from an EMBL/GenBank/DDBJ whole genome shotgun (WGS) entry which is preliminary data.</text>
</comment>
<feature type="region of interest" description="Disordered" evidence="1">
    <location>
        <begin position="1"/>
        <end position="25"/>
    </location>
</feature>
<sequence>MLSRSAKSKTSISSPRSSSSQPPCYTSQYGLLDIASIRRMKFVELFRFGRDDIDEFRTLLRVPDEVVSAQRVTVTGIEALCMTAAPRVPE</sequence>
<feature type="compositionally biased region" description="Low complexity" evidence="1">
    <location>
        <begin position="1"/>
        <end position="20"/>
    </location>
</feature>
<evidence type="ECO:0000256" key="1">
    <source>
        <dbReference type="SAM" id="MobiDB-lite"/>
    </source>
</evidence>